<sequence>MTPSTSSLDMVFTLLLAFAIRWKNFVFLSPSLNHVILDFCRQLIFSVYLFGASLLHSSLADTLRAIYADDRGLDSFVRS</sequence>
<organism evidence="1 2">
    <name type="scientific">Ilex paraguariensis</name>
    <name type="common">yerba mate</name>
    <dbReference type="NCBI Taxonomy" id="185542"/>
    <lineage>
        <taxon>Eukaryota</taxon>
        <taxon>Viridiplantae</taxon>
        <taxon>Streptophyta</taxon>
        <taxon>Embryophyta</taxon>
        <taxon>Tracheophyta</taxon>
        <taxon>Spermatophyta</taxon>
        <taxon>Magnoliopsida</taxon>
        <taxon>eudicotyledons</taxon>
        <taxon>Gunneridae</taxon>
        <taxon>Pentapetalae</taxon>
        <taxon>asterids</taxon>
        <taxon>campanulids</taxon>
        <taxon>Aquifoliales</taxon>
        <taxon>Aquifoliaceae</taxon>
        <taxon>Ilex</taxon>
    </lineage>
</organism>
<name>A0ABC8V3V8_9AQUA</name>
<feature type="non-terminal residue" evidence="1">
    <location>
        <position position="1"/>
    </location>
</feature>
<dbReference type="AlphaFoldDB" id="A0ABC8V3V8"/>
<dbReference type="Proteomes" id="UP001642360">
    <property type="component" value="Unassembled WGS sequence"/>
</dbReference>
<evidence type="ECO:0000313" key="2">
    <source>
        <dbReference type="Proteomes" id="UP001642360"/>
    </source>
</evidence>
<proteinExistence type="predicted"/>
<evidence type="ECO:0000313" key="1">
    <source>
        <dbReference type="EMBL" id="CAK9188015.1"/>
    </source>
</evidence>
<feature type="non-terminal residue" evidence="1">
    <location>
        <position position="79"/>
    </location>
</feature>
<accession>A0ABC8V3V8</accession>
<reference evidence="1 2" key="1">
    <citation type="submission" date="2024-02" db="EMBL/GenBank/DDBJ databases">
        <authorList>
            <person name="Vignale AGUSTIN F."/>
            <person name="Sosa J E."/>
            <person name="Modenutti C."/>
        </authorList>
    </citation>
    <scope>NUCLEOTIDE SEQUENCE [LARGE SCALE GENOMIC DNA]</scope>
</reference>
<dbReference type="EMBL" id="CAUOFW020010265">
    <property type="protein sequence ID" value="CAK9188015.1"/>
    <property type="molecule type" value="Genomic_DNA"/>
</dbReference>
<protein>
    <submittedName>
        <fullName evidence="1">Uncharacterized protein</fullName>
    </submittedName>
</protein>
<gene>
    <name evidence="1" type="ORF">ILEXP_LOCUS58638</name>
</gene>
<comment type="caution">
    <text evidence="1">The sequence shown here is derived from an EMBL/GenBank/DDBJ whole genome shotgun (WGS) entry which is preliminary data.</text>
</comment>
<keyword evidence="2" id="KW-1185">Reference proteome</keyword>